<evidence type="ECO:0000256" key="5">
    <source>
        <dbReference type="ARBA" id="ARBA00023146"/>
    </source>
</evidence>
<keyword evidence="5" id="KW-0030">Aminoacyl-tRNA synthetase</keyword>
<dbReference type="PANTHER" id="PTHR42765:SF1">
    <property type="entry name" value="ISOLEUCINE--TRNA LIGASE, MITOCHONDRIAL"/>
    <property type="match status" value="1"/>
</dbReference>
<dbReference type="GO" id="GO:0005524">
    <property type="term" value="F:ATP binding"/>
    <property type="evidence" value="ECO:0007669"/>
    <property type="project" value="UniProtKB-KW"/>
</dbReference>
<dbReference type="InterPro" id="IPR014729">
    <property type="entry name" value="Rossmann-like_a/b/a_fold"/>
</dbReference>
<proteinExistence type="predicted"/>
<dbReference type="PANTHER" id="PTHR42765">
    <property type="entry name" value="SOLEUCYL-TRNA SYNTHETASE"/>
    <property type="match status" value="1"/>
</dbReference>
<dbReference type="Gene3D" id="3.40.50.620">
    <property type="entry name" value="HUPs"/>
    <property type="match status" value="1"/>
</dbReference>
<keyword evidence="4" id="KW-0648">Protein biosynthesis</keyword>
<evidence type="ECO:0000256" key="1">
    <source>
        <dbReference type="ARBA" id="ARBA00022598"/>
    </source>
</evidence>
<evidence type="ECO:0000256" key="3">
    <source>
        <dbReference type="ARBA" id="ARBA00022840"/>
    </source>
</evidence>
<dbReference type="GO" id="GO:0004822">
    <property type="term" value="F:isoleucine-tRNA ligase activity"/>
    <property type="evidence" value="ECO:0007669"/>
    <property type="project" value="TreeGrafter"/>
</dbReference>
<dbReference type="InterPro" id="IPR002300">
    <property type="entry name" value="aa-tRNA-synth_Ia"/>
</dbReference>
<keyword evidence="3" id="KW-0067">ATP-binding</keyword>
<sequence>MWESSKLYQLLLRENSKKDRYVLHDGPPYANGHIHMGQALNKVLKDIIVKYKSMEGFFAPFIPGWDCHGLPIEFQLLKELNKKKDQIDRVEFRKKAADFARKFINIQREEFKRLGVLGDWENPYLTMSFEYEAQIIDTFKHLVMKGYIYQGKK</sequence>
<evidence type="ECO:0000259" key="6">
    <source>
        <dbReference type="Pfam" id="PF00133"/>
    </source>
</evidence>
<evidence type="ECO:0000313" key="7">
    <source>
        <dbReference type="EMBL" id="GAG33317.1"/>
    </source>
</evidence>
<feature type="domain" description="Aminoacyl-tRNA synthetase class Ia" evidence="6">
    <location>
        <begin position="1"/>
        <end position="153"/>
    </location>
</feature>
<gene>
    <name evidence="7" type="ORF">S01H1_68588</name>
</gene>
<keyword evidence="1" id="KW-0436">Ligase</keyword>
<dbReference type="EMBL" id="BARS01045489">
    <property type="protein sequence ID" value="GAG33317.1"/>
    <property type="molecule type" value="Genomic_DNA"/>
</dbReference>
<keyword evidence="2" id="KW-0547">Nucleotide-binding</keyword>
<dbReference type="GO" id="GO:0005829">
    <property type="term" value="C:cytosol"/>
    <property type="evidence" value="ECO:0007669"/>
    <property type="project" value="TreeGrafter"/>
</dbReference>
<dbReference type="InterPro" id="IPR050081">
    <property type="entry name" value="Ile-tRNA_ligase"/>
</dbReference>
<dbReference type="SUPFAM" id="SSF52374">
    <property type="entry name" value="Nucleotidylyl transferase"/>
    <property type="match status" value="1"/>
</dbReference>
<comment type="caution">
    <text evidence="7">The sequence shown here is derived from an EMBL/GenBank/DDBJ whole genome shotgun (WGS) entry which is preliminary data.</text>
</comment>
<organism evidence="7">
    <name type="scientific">marine sediment metagenome</name>
    <dbReference type="NCBI Taxonomy" id="412755"/>
    <lineage>
        <taxon>unclassified sequences</taxon>
        <taxon>metagenomes</taxon>
        <taxon>ecological metagenomes</taxon>
    </lineage>
</organism>
<feature type="non-terminal residue" evidence="7">
    <location>
        <position position="153"/>
    </location>
</feature>
<dbReference type="AlphaFoldDB" id="X0XD12"/>
<evidence type="ECO:0000256" key="4">
    <source>
        <dbReference type="ARBA" id="ARBA00022917"/>
    </source>
</evidence>
<accession>X0XD12</accession>
<dbReference type="GO" id="GO:0006428">
    <property type="term" value="P:isoleucyl-tRNA aminoacylation"/>
    <property type="evidence" value="ECO:0007669"/>
    <property type="project" value="TreeGrafter"/>
</dbReference>
<reference evidence="7" key="1">
    <citation type="journal article" date="2014" name="Front. Microbiol.">
        <title>High frequency of phylogenetically diverse reductive dehalogenase-homologous genes in deep subseafloor sedimentary metagenomes.</title>
        <authorList>
            <person name="Kawai M."/>
            <person name="Futagami T."/>
            <person name="Toyoda A."/>
            <person name="Takaki Y."/>
            <person name="Nishi S."/>
            <person name="Hori S."/>
            <person name="Arai W."/>
            <person name="Tsubouchi T."/>
            <person name="Morono Y."/>
            <person name="Uchiyama I."/>
            <person name="Ito T."/>
            <person name="Fujiyama A."/>
            <person name="Inagaki F."/>
            <person name="Takami H."/>
        </authorList>
    </citation>
    <scope>NUCLEOTIDE SEQUENCE</scope>
    <source>
        <strain evidence="7">Expedition CK06-06</strain>
    </source>
</reference>
<evidence type="ECO:0000256" key="2">
    <source>
        <dbReference type="ARBA" id="ARBA00022741"/>
    </source>
</evidence>
<name>X0XD12_9ZZZZ</name>
<protein>
    <recommendedName>
        <fullName evidence="6">Aminoacyl-tRNA synthetase class Ia domain-containing protein</fullName>
    </recommendedName>
</protein>
<dbReference type="Pfam" id="PF00133">
    <property type="entry name" value="tRNA-synt_1"/>
    <property type="match status" value="1"/>
</dbReference>